<organism evidence="1 2">
    <name type="scientific">Paeniclostridium hominis</name>
    <dbReference type="NCBI Taxonomy" id="2764329"/>
    <lineage>
        <taxon>Bacteria</taxon>
        <taxon>Bacillati</taxon>
        <taxon>Bacillota</taxon>
        <taxon>Clostridia</taxon>
        <taxon>Peptostreptococcales</taxon>
        <taxon>Peptostreptococcaceae</taxon>
        <taxon>Paeniclostridium</taxon>
    </lineage>
</organism>
<evidence type="ECO:0000313" key="2">
    <source>
        <dbReference type="Proteomes" id="UP000611796"/>
    </source>
</evidence>
<reference evidence="1 2" key="1">
    <citation type="submission" date="2020-08" db="EMBL/GenBank/DDBJ databases">
        <authorList>
            <person name="Liu C."/>
            <person name="Sun Q."/>
        </authorList>
    </citation>
    <scope>NUCLEOTIDE SEQUENCE [LARGE SCALE GENOMIC DNA]</scope>
    <source>
        <strain evidence="1 2">NSJ-45</strain>
    </source>
</reference>
<evidence type="ECO:0000313" key="1">
    <source>
        <dbReference type="EMBL" id="MBC6003363.1"/>
    </source>
</evidence>
<dbReference type="EMBL" id="JACRWD010000001">
    <property type="protein sequence ID" value="MBC6003363.1"/>
    <property type="molecule type" value="Genomic_DNA"/>
</dbReference>
<accession>A0ABR7K2P1</accession>
<sequence>MNNTVEIVLAEQIYNGKMDMRCLANVQAEMRKQGIEMSMQDIFNAITKQDLNIVLEIVVQSIQRCHKQIKRASIEDKITFAEMENIFTYIAKLAEVSMPKSNEGKSEEVK</sequence>
<gene>
    <name evidence="1" type="ORF">H8891_06085</name>
</gene>
<proteinExistence type="predicted"/>
<dbReference type="RefSeq" id="WP_187005622.1">
    <property type="nucleotide sequence ID" value="NZ_JACRWD010000001.1"/>
</dbReference>
<protein>
    <submittedName>
        <fullName evidence="1">Uncharacterized protein</fullName>
    </submittedName>
</protein>
<keyword evidence="2" id="KW-1185">Reference proteome</keyword>
<comment type="caution">
    <text evidence="1">The sequence shown here is derived from an EMBL/GenBank/DDBJ whole genome shotgun (WGS) entry which is preliminary data.</text>
</comment>
<dbReference type="Proteomes" id="UP000611796">
    <property type="component" value="Unassembled WGS sequence"/>
</dbReference>
<name>A0ABR7K2P1_9FIRM</name>